<proteinExistence type="predicted"/>
<evidence type="ECO:0000313" key="4">
    <source>
        <dbReference type="Proteomes" id="UP000663851"/>
    </source>
</evidence>
<feature type="non-terminal residue" evidence="1">
    <location>
        <position position="1"/>
    </location>
</feature>
<keyword evidence="5" id="KW-1185">Reference proteome</keyword>
<sequence length="44" mass="4701">TSSLVSIDIFDFSLPLPPPFSVIVVADVVIVSVCIRCDVACSFE</sequence>
<dbReference type="EMBL" id="CAJOBO010018966">
    <property type="protein sequence ID" value="CAF4633340.1"/>
    <property type="molecule type" value="Genomic_DNA"/>
</dbReference>
<dbReference type="EMBL" id="CAJOBR010070860">
    <property type="protein sequence ID" value="CAF5099165.1"/>
    <property type="molecule type" value="Genomic_DNA"/>
</dbReference>
<reference evidence="1" key="1">
    <citation type="submission" date="2021-02" db="EMBL/GenBank/DDBJ databases">
        <authorList>
            <person name="Nowell W R."/>
        </authorList>
    </citation>
    <scope>NUCLEOTIDE SEQUENCE</scope>
</reference>
<dbReference type="Proteomes" id="UP000663848">
    <property type="component" value="Unassembled WGS sequence"/>
</dbReference>
<organism evidence="1 4">
    <name type="scientific">Rotaria socialis</name>
    <dbReference type="NCBI Taxonomy" id="392032"/>
    <lineage>
        <taxon>Eukaryota</taxon>
        <taxon>Metazoa</taxon>
        <taxon>Spiralia</taxon>
        <taxon>Gnathifera</taxon>
        <taxon>Rotifera</taxon>
        <taxon>Eurotatoria</taxon>
        <taxon>Bdelloidea</taxon>
        <taxon>Philodinida</taxon>
        <taxon>Philodinidae</taxon>
        <taxon>Rotaria</taxon>
    </lineage>
</organism>
<dbReference type="Proteomes" id="UP000663851">
    <property type="component" value="Unassembled WGS sequence"/>
</dbReference>
<dbReference type="Proteomes" id="UP000663873">
    <property type="component" value="Unassembled WGS sequence"/>
</dbReference>
<comment type="caution">
    <text evidence="1">The sequence shown here is derived from an EMBL/GenBank/DDBJ whole genome shotgun (WGS) entry which is preliminary data.</text>
</comment>
<dbReference type="AlphaFoldDB" id="A0A821E974"/>
<accession>A0A821E974</accession>
<evidence type="ECO:0000313" key="5">
    <source>
        <dbReference type="Proteomes" id="UP000663873"/>
    </source>
</evidence>
<evidence type="ECO:0000313" key="2">
    <source>
        <dbReference type="EMBL" id="CAF4909906.1"/>
    </source>
</evidence>
<dbReference type="EMBL" id="CAJOBP010079496">
    <property type="protein sequence ID" value="CAF4909906.1"/>
    <property type="molecule type" value="Genomic_DNA"/>
</dbReference>
<name>A0A821E974_9BILA</name>
<evidence type="ECO:0000313" key="1">
    <source>
        <dbReference type="EMBL" id="CAF4633340.1"/>
    </source>
</evidence>
<evidence type="ECO:0000313" key="3">
    <source>
        <dbReference type="EMBL" id="CAF5099165.1"/>
    </source>
</evidence>
<protein>
    <submittedName>
        <fullName evidence="1">Uncharacterized protein</fullName>
    </submittedName>
</protein>
<gene>
    <name evidence="1" type="ORF">HFQ381_LOCUS34757</name>
    <name evidence="3" type="ORF">QYT958_LOCUS44744</name>
    <name evidence="2" type="ORF">UJA718_LOCUS45918</name>
</gene>